<name>A0A7R9LDW0_9ACAR</name>
<dbReference type="HAMAP" id="MF_03009">
    <property type="entry name" value="eIF3j"/>
    <property type="match status" value="1"/>
</dbReference>
<keyword evidence="3 4" id="KW-0648">Protein biosynthesis</keyword>
<proteinExistence type="inferred from homology"/>
<dbReference type="EMBL" id="CAJPVJ010000497">
    <property type="protein sequence ID" value="CAG2162666.1"/>
    <property type="molecule type" value="Genomic_DNA"/>
</dbReference>
<dbReference type="Proteomes" id="UP000728032">
    <property type="component" value="Unassembled WGS sequence"/>
</dbReference>
<comment type="subcellular location">
    <subcellularLocation>
        <location evidence="4">Cytoplasm</location>
    </subcellularLocation>
</comment>
<dbReference type="OrthoDB" id="20381at2759"/>
<evidence type="ECO:0000256" key="4">
    <source>
        <dbReference type="HAMAP-Rule" id="MF_03009"/>
    </source>
</evidence>
<evidence type="ECO:0000256" key="2">
    <source>
        <dbReference type="ARBA" id="ARBA00022540"/>
    </source>
</evidence>
<dbReference type="GO" id="GO:0001732">
    <property type="term" value="P:formation of cytoplasmic translation initiation complex"/>
    <property type="evidence" value="ECO:0007669"/>
    <property type="project" value="UniProtKB-UniRule"/>
</dbReference>
<dbReference type="GO" id="GO:0003743">
    <property type="term" value="F:translation initiation factor activity"/>
    <property type="evidence" value="ECO:0007669"/>
    <property type="project" value="UniProtKB-UniRule"/>
</dbReference>
<dbReference type="GO" id="GO:0005852">
    <property type="term" value="C:eukaryotic translation initiation factor 3 complex"/>
    <property type="evidence" value="ECO:0007669"/>
    <property type="project" value="UniProtKB-UniRule"/>
</dbReference>
<keyword evidence="1 4" id="KW-0963">Cytoplasm</keyword>
<dbReference type="AlphaFoldDB" id="A0A7R9LDW0"/>
<comment type="similarity">
    <text evidence="4">Belongs to the eIF-3 subunit J family.</text>
</comment>
<evidence type="ECO:0000313" key="6">
    <source>
        <dbReference type="EMBL" id="CAD7639868.1"/>
    </source>
</evidence>
<dbReference type="Pfam" id="PF08597">
    <property type="entry name" value="eIF3_subunit"/>
    <property type="match status" value="1"/>
</dbReference>
<dbReference type="InterPro" id="IPR013906">
    <property type="entry name" value="eIF3j"/>
</dbReference>
<dbReference type="PANTHER" id="PTHR21681">
    <property type="entry name" value="EUKARYOTIC TRANSLATION INITIATION FACTOR 3 SUBUNIT J"/>
    <property type="match status" value="1"/>
</dbReference>
<comment type="subunit">
    <text evidence="4">Component of the eukaryotic translation initiation factor 3 (eIF-3) complex.</text>
</comment>
<feature type="region of interest" description="Disordered" evidence="5">
    <location>
        <begin position="1"/>
        <end position="88"/>
    </location>
</feature>
<evidence type="ECO:0000256" key="5">
    <source>
        <dbReference type="SAM" id="MobiDB-lite"/>
    </source>
</evidence>
<keyword evidence="7" id="KW-1185">Reference proteome</keyword>
<organism evidence="6">
    <name type="scientific">Oppiella nova</name>
    <dbReference type="NCBI Taxonomy" id="334625"/>
    <lineage>
        <taxon>Eukaryota</taxon>
        <taxon>Metazoa</taxon>
        <taxon>Ecdysozoa</taxon>
        <taxon>Arthropoda</taxon>
        <taxon>Chelicerata</taxon>
        <taxon>Arachnida</taxon>
        <taxon>Acari</taxon>
        <taxon>Acariformes</taxon>
        <taxon>Sarcoptiformes</taxon>
        <taxon>Oribatida</taxon>
        <taxon>Brachypylina</taxon>
        <taxon>Oppioidea</taxon>
        <taxon>Oppiidae</taxon>
        <taxon>Oppiella</taxon>
    </lineage>
</organism>
<sequence length="229" mass="26268">MIAAEEDLNMTDNDLDVNIVQEKWKGEDEEEEVKDNWDDEDEPEETAEEKPRAPVVSKKSKLNAKIAEKERLERESKRKPRTAEEELADKLERQRLQEEADLLLAKEAFGEESNVSKSGSGLDISLHTKEDFDSFRKSLVDKLVVYDKSPHFVNFLESLFREVCVSVESDDIKRLSSSLTALFNEKVKAQKAGTKPKRKGKGVSVKVERNHDLDFDSRGNDLEDFDDFM</sequence>
<dbReference type="PANTHER" id="PTHR21681:SF0">
    <property type="entry name" value="EUKARYOTIC TRANSLATION INITIATION FACTOR 3 SUBUNIT J"/>
    <property type="match status" value="1"/>
</dbReference>
<dbReference type="InterPro" id="IPR023194">
    <property type="entry name" value="eIF3-like_dom_sf"/>
</dbReference>
<feature type="compositionally biased region" description="Basic and acidic residues" evidence="5">
    <location>
        <begin position="66"/>
        <end position="88"/>
    </location>
</feature>
<protein>
    <recommendedName>
        <fullName evidence="4">Eukaryotic translation initiation factor 3 subunit J</fullName>
        <shortName evidence="4">eIF3j</shortName>
    </recommendedName>
</protein>
<keyword evidence="2 4" id="KW-0396">Initiation factor</keyword>
<evidence type="ECO:0000256" key="1">
    <source>
        <dbReference type="ARBA" id="ARBA00022490"/>
    </source>
</evidence>
<comment type="function">
    <text evidence="4">Component of the eukaryotic translation initiation factor 3 (eIF-3) complex, which is involved in protein synthesis of a specialized repertoire of mRNAs and, together with other initiation factors, stimulates binding of mRNA and methionyl-tRNAi to the 40S ribosome. The eIF-3 complex specifically targets and initiates translation of a subset of mRNAs involved in cell proliferation.</text>
</comment>
<evidence type="ECO:0000256" key="3">
    <source>
        <dbReference type="ARBA" id="ARBA00022917"/>
    </source>
</evidence>
<gene>
    <name evidence="6" type="ORF">ONB1V03_LOCUS2258</name>
</gene>
<evidence type="ECO:0000313" key="7">
    <source>
        <dbReference type="Proteomes" id="UP000728032"/>
    </source>
</evidence>
<dbReference type="GO" id="GO:0033290">
    <property type="term" value="C:eukaryotic 48S preinitiation complex"/>
    <property type="evidence" value="ECO:0007669"/>
    <property type="project" value="UniProtKB-UniRule"/>
</dbReference>
<dbReference type="GO" id="GO:0016282">
    <property type="term" value="C:eukaryotic 43S preinitiation complex"/>
    <property type="evidence" value="ECO:0007669"/>
    <property type="project" value="UniProtKB-UniRule"/>
</dbReference>
<reference evidence="6" key="1">
    <citation type="submission" date="2020-11" db="EMBL/GenBank/DDBJ databases">
        <authorList>
            <person name="Tran Van P."/>
        </authorList>
    </citation>
    <scope>NUCLEOTIDE SEQUENCE</scope>
</reference>
<dbReference type="EMBL" id="OC915322">
    <property type="protein sequence ID" value="CAD7639868.1"/>
    <property type="molecule type" value="Genomic_DNA"/>
</dbReference>
<accession>A0A7R9LDW0</accession>
<feature type="compositionally biased region" description="Acidic residues" evidence="5">
    <location>
        <begin position="27"/>
        <end position="47"/>
    </location>
</feature>
<dbReference type="Gene3D" id="1.10.246.60">
    <property type="entry name" value="Eukaryotic translation initiation factor 3 like domains"/>
    <property type="match status" value="1"/>
</dbReference>
<feature type="compositionally biased region" description="Acidic residues" evidence="5">
    <location>
        <begin position="1"/>
        <end position="15"/>
    </location>
</feature>